<dbReference type="EMBL" id="JAMZEL010000012">
    <property type="protein sequence ID" value="MCP1385408.1"/>
    <property type="molecule type" value="Genomic_DNA"/>
</dbReference>
<protein>
    <submittedName>
        <fullName evidence="1">Uncharacterized protein</fullName>
    </submittedName>
</protein>
<dbReference type="RefSeq" id="WP_253531833.1">
    <property type="nucleotide sequence ID" value="NZ_JAMZEL010000012.1"/>
</dbReference>
<dbReference type="Proteomes" id="UP001204772">
    <property type="component" value="Unassembled WGS sequence"/>
</dbReference>
<sequence>MSVRAENRTLTRGDKIIIKTLTHCGIVAAYPIYPEAARIIYHLLHGKGTPYQIPSSYFEDSPYLQNEISKREIGNFGPIGLRQHKDWRLSLAFNPYYLRITKDSVEVYHPNMACLTSHKIITTIPLGRLNVRVHDNLLTPFQTPYYCFAKWRRKD</sequence>
<organism evidence="1 2">
    <name type="scientific">Runella salmonicolor</name>
    <dbReference type="NCBI Taxonomy" id="2950278"/>
    <lineage>
        <taxon>Bacteria</taxon>
        <taxon>Pseudomonadati</taxon>
        <taxon>Bacteroidota</taxon>
        <taxon>Cytophagia</taxon>
        <taxon>Cytophagales</taxon>
        <taxon>Spirosomataceae</taxon>
        <taxon>Runella</taxon>
    </lineage>
</organism>
<evidence type="ECO:0000313" key="1">
    <source>
        <dbReference type="EMBL" id="MCP1385408.1"/>
    </source>
</evidence>
<gene>
    <name evidence="1" type="ORF">NCI00_23420</name>
</gene>
<evidence type="ECO:0000313" key="2">
    <source>
        <dbReference type="Proteomes" id="UP001204772"/>
    </source>
</evidence>
<name>A0ABT1FXE4_9BACT</name>
<proteinExistence type="predicted"/>
<keyword evidence="2" id="KW-1185">Reference proteome</keyword>
<accession>A0ABT1FXE4</accession>
<reference evidence="1 2" key="1">
    <citation type="submission" date="2022-06" db="EMBL/GenBank/DDBJ databases">
        <title>Runella sp. S5 genome sequencing.</title>
        <authorList>
            <person name="Park S."/>
        </authorList>
    </citation>
    <scope>NUCLEOTIDE SEQUENCE [LARGE SCALE GENOMIC DNA]</scope>
    <source>
        <strain evidence="1 2">S5</strain>
    </source>
</reference>
<comment type="caution">
    <text evidence="1">The sequence shown here is derived from an EMBL/GenBank/DDBJ whole genome shotgun (WGS) entry which is preliminary data.</text>
</comment>